<reference key="2">
    <citation type="submission" date="2011-08" db="EMBL/GenBank/DDBJ databases">
        <title>Genome sequence of Naumovozyma castellii.</title>
        <authorList>
            <person name="Gordon J.L."/>
            <person name="Armisen D."/>
            <person name="Proux-Wera E."/>
            <person name="OhEigeartaigh S.S."/>
            <person name="Byrne K.P."/>
            <person name="Wolfe K.H."/>
        </authorList>
    </citation>
    <scope>NUCLEOTIDE SEQUENCE</scope>
    <source>
        <strain>Type strain:CBS 4309</strain>
    </source>
</reference>
<evidence type="ECO:0000256" key="1">
    <source>
        <dbReference type="ARBA" id="ARBA00004141"/>
    </source>
</evidence>
<dbReference type="GeneID" id="96905405"/>
<evidence type="ECO:0000256" key="4">
    <source>
        <dbReference type="ARBA" id="ARBA00023136"/>
    </source>
</evidence>
<dbReference type="AlphaFoldDB" id="G0VJN4"/>
<dbReference type="RefSeq" id="XP_003678060.1">
    <property type="nucleotide sequence ID" value="XM_003678012.1"/>
</dbReference>
<dbReference type="PANTHER" id="PTHR34292">
    <property type="entry name" value="OUTER SPORE WALL PROTEIN LDS1"/>
    <property type="match status" value="1"/>
</dbReference>
<feature type="transmembrane region" description="Helical" evidence="5">
    <location>
        <begin position="197"/>
        <end position="230"/>
    </location>
</feature>
<keyword evidence="4 5" id="KW-0472">Membrane</keyword>
<dbReference type="GO" id="GO:0005619">
    <property type="term" value="C:ascospore wall"/>
    <property type="evidence" value="ECO:0007669"/>
    <property type="project" value="TreeGrafter"/>
</dbReference>
<sequence length="239" mass="27666">MTCQSLTFLDQIIYMFITHFVMFCVFAILLLPVIVPILTFVTVPVLGPLAPWNSIWYGINLVNILSCSQSIVGRRDVSFDILKNTFHLKGEDAQVVYAETTLVFPMVVETRTIFTRYCRIRFWVCRVPEAICKSLLFSSKLLLLQGIMLIPFVGIFLFMGLTAARHGFSYSFPYFWELRKVNSNERRKIFYGHYGKWFWFGVSCYICEFIPIFSTLSITSNSVGCCLLQLDLQLDMKDK</sequence>
<dbReference type="InParanoid" id="G0VJN4"/>
<dbReference type="InterPro" id="IPR059112">
    <property type="entry name" value="CysZ/EI24"/>
</dbReference>
<keyword evidence="7" id="KW-1185">Reference proteome</keyword>
<dbReference type="GO" id="GO:0005628">
    <property type="term" value="C:prospore membrane"/>
    <property type="evidence" value="ECO:0007669"/>
    <property type="project" value="TreeGrafter"/>
</dbReference>
<dbReference type="EMBL" id="HE576760">
    <property type="protein sequence ID" value="CCC71714.1"/>
    <property type="molecule type" value="Genomic_DNA"/>
</dbReference>
<evidence type="ECO:0000313" key="7">
    <source>
        <dbReference type="Proteomes" id="UP000001640"/>
    </source>
</evidence>
<comment type="subcellular location">
    <subcellularLocation>
        <location evidence="1">Membrane</location>
        <topology evidence="1">Multi-pass membrane protein</topology>
    </subcellularLocation>
</comment>
<dbReference type="InterPro" id="IPR052786">
    <property type="entry name" value="Spore_wall_assembly"/>
</dbReference>
<evidence type="ECO:0000256" key="3">
    <source>
        <dbReference type="ARBA" id="ARBA00022989"/>
    </source>
</evidence>
<dbReference type="FunCoup" id="G0VJN4">
    <property type="interactions" value="35"/>
</dbReference>
<name>G0VJN4_NAUCA</name>
<protein>
    <submittedName>
        <fullName evidence="6">Uncharacterized protein</fullName>
    </submittedName>
</protein>
<feature type="transmembrane region" description="Helical" evidence="5">
    <location>
        <begin position="55"/>
        <end position="73"/>
    </location>
</feature>
<dbReference type="eggNOG" id="ENOG502S8Q6">
    <property type="taxonomic scope" value="Eukaryota"/>
</dbReference>
<dbReference type="HOGENOM" id="CLU_1161423_0_0_1"/>
<feature type="transmembrane region" description="Helical" evidence="5">
    <location>
        <begin position="12"/>
        <end position="35"/>
    </location>
</feature>
<dbReference type="OMA" id="PEAICKS"/>
<keyword evidence="3 5" id="KW-1133">Transmembrane helix</keyword>
<evidence type="ECO:0000256" key="5">
    <source>
        <dbReference type="SAM" id="Phobius"/>
    </source>
</evidence>
<dbReference type="Pfam" id="PF07264">
    <property type="entry name" value="EI24"/>
    <property type="match status" value="1"/>
</dbReference>
<evidence type="ECO:0000313" key="6">
    <source>
        <dbReference type="EMBL" id="CCC71714.1"/>
    </source>
</evidence>
<dbReference type="PANTHER" id="PTHR34292:SF3">
    <property type="entry name" value="OUTER SPORE WALL PROTEIN LDS2-RELATED"/>
    <property type="match status" value="1"/>
</dbReference>
<dbReference type="KEGG" id="ncs:NCAS_0I00460"/>
<organism evidence="6 7">
    <name type="scientific">Naumovozyma castellii</name>
    <name type="common">Yeast</name>
    <name type="synonym">Saccharomyces castellii</name>
    <dbReference type="NCBI Taxonomy" id="27288"/>
    <lineage>
        <taxon>Eukaryota</taxon>
        <taxon>Fungi</taxon>
        <taxon>Dikarya</taxon>
        <taxon>Ascomycota</taxon>
        <taxon>Saccharomycotina</taxon>
        <taxon>Saccharomycetes</taxon>
        <taxon>Saccharomycetales</taxon>
        <taxon>Saccharomycetaceae</taxon>
        <taxon>Naumovozyma</taxon>
    </lineage>
</organism>
<reference evidence="6 7" key="1">
    <citation type="journal article" date="2011" name="Proc. Natl. Acad. Sci. U.S.A.">
        <title>Evolutionary erosion of yeast sex chromosomes by mating-type switching accidents.</title>
        <authorList>
            <person name="Gordon J.L."/>
            <person name="Armisen D."/>
            <person name="Proux-Wera E."/>
            <person name="Oheigeartaigh S.S."/>
            <person name="Byrne K.P."/>
            <person name="Wolfe K.H."/>
        </authorList>
    </citation>
    <scope>NUCLEOTIDE SEQUENCE [LARGE SCALE GENOMIC DNA]</scope>
    <source>
        <strain evidence="7">ATCC 76901 / BCRC 22586 / CBS 4309 / NBRC 1992 / NRRL Y-12630</strain>
    </source>
</reference>
<proteinExistence type="predicted"/>
<gene>
    <name evidence="6" type="primary">NCAS0I00460</name>
    <name evidence="6" type="ordered locus">NCAS_0I00460</name>
</gene>
<dbReference type="Proteomes" id="UP000001640">
    <property type="component" value="Chromosome 9"/>
</dbReference>
<evidence type="ECO:0000256" key="2">
    <source>
        <dbReference type="ARBA" id="ARBA00022692"/>
    </source>
</evidence>
<accession>G0VJN4</accession>
<feature type="transmembrane region" description="Helical" evidence="5">
    <location>
        <begin position="141"/>
        <end position="164"/>
    </location>
</feature>
<dbReference type="GO" id="GO:0005811">
    <property type="term" value="C:lipid droplet"/>
    <property type="evidence" value="ECO:0007669"/>
    <property type="project" value="TreeGrafter"/>
</dbReference>
<keyword evidence="2 5" id="KW-0812">Transmembrane</keyword>